<dbReference type="InterPro" id="IPR002716">
    <property type="entry name" value="PIN_dom"/>
</dbReference>
<evidence type="ECO:0000313" key="10">
    <source>
        <dbReference type="Proteomes" id="UP000007347"/>
    </source>
</evidence>
<comment type="cofactor">
    <cofactor evidence="1">
        <name>Mg(2+)</name>
        <dbReference type="ChEBI" id="CHEBI:18420"/>
    </cofactor>
</comment>
<keyword evidence="10" id="KW-1185">Reference proteome</keyword>
<dbReference type="Proteomes" id="UP000007347">
    <property type="component" value="Chromosome"/>
</dbReference>
<dbReference type="AlphaFoldDB" id="K0NK00"/>
<comment type="similarity">
    <text evidence="7">Belongs to the PINc/VapC protein family.</text>
</comment>
<dbReference type="RefSeq" id="WP_014957543.1">
    <property type="nucleotide sequence ID" value="NC_018645.1"/>
</dbReference>
<dbReference type="EMBL" id="FO203503">
    <property type="protein sequence ID" value="CCK80223.1"/>
    <property type="molecule type" value="Genomic_DNA"/>
</dbReference>
<gene>
    <name evidence="9" type="ordered locus">TOL2_C20620</name>
</gene>
<accession>K0NK00</accession>
<keyword evidence="6" id="KW-0460">Magnesium</keyword>
<evidence type="ECO:0000256" key="1">
    <source>
        <dbReference type="ARBA" id="ARBA00001946"/>
    </source>
</evidence>
<dbReference type="GO" id="GO:0004518">
    <property type="term" value="F:nuclease activity"/>
    <property type="evidence" value="ECO:0007669"/>
    <property type="project" value="UniProtKB-KW"/>
</dbReference>
<dbReference type="STRING" id="651182.TOL2_C20620"/>
<dbReference type="Pfam" id="PF01850">
    <property type="entry name" value="PIN"/>
    <property type="match status" value="1"/>
</dbReference>
<dbReference type="Gene3D" id="3.40.50.1010">
    <property type="entry name" value="5'-nuclease"/>
    <property type="match status" value="1"/>
</dbReference>
<evidence type="ECO:0000313" key="9">
    <source>
        <dbReference type="EMBL" id="CCK80223.1"/>
    </source>
</evidence>
<dbReference type="OrthoDB" id="9815354at2"/>
<sequence length="139" mass="15737">MNYLLDTCVISELIKKQPNPKVVQWISNIEEASLFISVLTIGELHKGIEKLPESKKKNRLHKWVTYDLKKRFENKIIDFDLQTATIWGKIQANSELLGQTLPAIDALIASTGISHGLIVVTRNTKDMEISGVDLLNPWL</sequence>
<evidence type="ECO:0000259" key="8">
    <source>
        <dbReference type="Pfam" id="PF01850"/>
    </source>
</evidence>
<dbReference type="CDD" id="cd18746">
    <property type="entry name" value="PIN_VapC4-5_FitB-like"/>
    <property type="match status" value="1"/>
</dbReference>
<dbReference type="KEGG" id="dto:TOL2_C20620"/>
<dbReference type="SUPFAM" id="SSF88723">
    <property type="entry name" value="PIN domain-like"/>
    <property type="match status" value="1"/>
</dbReference>
<dbReference type="GO" id="GO:0016787">
    <property type="term" value="F:hydrolase activity"/>
    <property type="evidence" value="ECO:0007669"/>
    <property type="project" value="UniProtKB-KW"/>
</dbReference>
<dbReference type="HOGENOM" id="CLU_118482_8_0_7"/>
<dbReference type="GO" id="GO:0046872">
    <property type="term" value="F:metal ion binding"/>
    <property type="evidence" value="ECO:0007669"/>
    <property type="project" value="UniProtKB-KW"/>
</dbReference>
<keyword evidence="2" id="KW-1277">Toxin-antitoxin system</keyword>
<evidence type="ECO:0000256" key="3">
    <source>
        <dbReference type="ARBA" id="ARBA00022722"/>
    </source>
</evidence>
<evidence type="ECO:0000256" key="6">
    <source>
        <dbReference type="ARBA" id="ARBA00022842"/>
    </source>
</evidence>
<evidence type="ECO:0000256" key="5">
    <source>
        <dbReference type="ARBA" id="ARBA00022801"/>
    </source>
</evidence>
<keyword evidence="4" id="KW-0479">Metal-binding</keyword>
<dbReference type="PANTHER" id="PTHR33653">
    <property type="entry name" value="RIBONUCLEASE VAPC2"/>
    <property type="match status" value="1"/>
</dbReference>
<evidence type="ECO:0000256" key="4">
    <source>
        <dbReference type="ARBA" id="ARBA00022723"/>
    </source>
</evidence>
<keyword evidence="5" id="KW-0378">Hydrolase</keyword>
<name>K0NK00_DESTT</name>
<dbReference type="PANTHER" id="PTHR33653:SF1">
    <property type="entry name" value="RIBONUCLEASE VAPC2"/>
    <property type="match status" value="1"/>
</dbReference>
<evidence type="ECO:0000256" key="2">
    <source>
        <dbReference type="ARBA" id="ARBA00022649"/>
    </source>
</evidence>
<keyword evidence="3" id="KW-0540">Nuclease</keyword>
<protein>
    <submittedName>
        <fullName evidence="9">PilT domain protein</fullName>
    </submittedName>
</protein>
<dbReference type="InterPro" id="IPR050556">
    <property type="entry name" value="Type_II_TA_system_RNase"/>
</dbReference>
<feature type="domain" description="PIN" evidence="8">
    <location>
        <begin position="3"/>
        <end position="125"/>
    </location>
</feature>
<proteinExistence type="inferred from homology"/>
<evidence type="ECO:0000256" key="7">
    <source>
        <dbReference type="ARBA" id="ARBA00038093"/>
    </source>
</evidence>
<organism evidence="9 10">
    <name type="scientific">Desulfobacula toluolica (strain DSM 7467 / Tol2)</name>
    <dbReference type="NCBI Taxonomy" id="651182"/>
    <lineage>
        <taxon>Bacteria</taxon>
        <taxon>Pseudomonadati</taxon>
        <taxon>Thermodesulfobacteriota</taxon>
        <taxon>Desulfobacteria</taxon>
        <taxon>Desulfobacterales</taxon>
        <taxon>Desulfobacteraceae</taxon>
        <taxon>Desulfobacula</taxon>
    </lineage>
</organism>
<dbReference type="InterPro" id="IPR029060">
    <property type="entry name" value="PIN-like_dom_sf"/>
</dbReference>
<reference evidence="9 10" key="1">
    <citation type="journal article" date="2013" name="Environ. Microbiol.">
        <title>Complete genome, catabolic sub-proteomes and key-metabolites of Desulfobacula toluolica Tol2, a marine, aromatic compound-degrading, sulfate-reducing bacterium.</title>
        <authorList>
            <person name="Wohlbrand L."/>
            <person name="Jacob J.H."/>
            <person name="Kube M."/>
            <person name="Mussmann M."/>
            <person name="Jarling R."/>
            <person name="Beck A."/>
            <person name="Amann R."/>
            <person name="Wilkes H."/>
            <person name="Reinhardt R."/>
            <person name="Rabus R."/>
        </authorList>
    </citation>
    <scope>NUCLEOTIDE SEQUENCE [LARGE SCALE GENOMIC DNA]</scope>
    <source>
        <strain evidence="10">DSM 7467 / Tol2</strain>
    </source>
</reference>